<comment type="caution">
    <text evidence="4">The sequence shown here is derived from an EMBL/GenBank/DDBJ whole genome shotgun (WGS) entry which is preliminary data.</text>
</comment>
<evidence type="ECO:0000313" key="4">
    <source>
        <dbReference type="EMBL" id="KTG08181.1"/>
    </source>
</evidence>
<evidence type="ECO:0000256" key="2">
    <source>
        <dbReference type="SAM" id="Phobius"/>
    </source>
</evidence>
<dbReference type="OrthoDB" id="293468at2157"/>
<keyword evidence="5" id="KW-1185">Reference proteome</keyword>
<keyword evidence="2" id="KW-0812">Transmembrane</keyword>
<feature type="domain" description="DUF8108" evidence="3">
    <location>
        <begin position="54"/>
        <end position="139"/>
    </location>
</feature>
<dbReference type="AlphaFoldDB" id="A0A0W1R4G1"/>
<sequence>MSRQFPVLPVALTLFVLVAAVAFRGLLLSVGRVVFLLGFLALVVGAAVLLIQPTAYSRTTFGPARRVVCRPLGSTENAAERDDGVGIDADGSTLEFDCVACDRRVTAGESHRFVREFVVAGVPLVLLDDGENRYCRACAADERGEAADEGDIDDAALDTEGTLTEESSTDRR</sequence>
<dbReference type="STRING" id="1514971.AUR64_01000"/>
<keyword evidence="2" id="KW-1133">Transmembrane helix</keyword>
<dbReference type="Pfam" id="PF26413">
    <property type="entry name" value="DUF8108"/>
    <property type="match status" value="1"/>
</dbReference>
<evidence type="ECO:0000313" key="5">
    <source>
        <dbReference type="Proteomes" id="UP000054387"/>
    </source>
</evidence>
<dbReference type="Proteomes" id="UP000054387">
    <property type="component" value="Unassembled WGS sequence"/>
</dbReference>
<accession>A0A0W1R4G1</accession>
<dbReference type="RefSeq" id="WP_058583262.1">
    <property type="nucleotide sequence ID" value="NZ_LOPU01000034.1"/>
</dbReference>
<evidence type="ECO:0000259" key="3">
    <source>
        <dbReference type="Pfam" id="PF26413"/>
    </source>
</evidence>
<feature type="compositionally biased region" description="Acidic residues" evidence="1">
    <location>
        <begin position="147"/>
        <end position="157"/>
    </location>
</feature>
<proteinExistence type="predicted"/>
<organism evidence="4 5">
    <name type="scientific">Haloprofundus marisrubri</name>
    <dbReference type="NCBI Taxonomy" id="1514971"/>
    <lineage>
        <taxon>Archaea</taxon>
        <taxon>Methanobacteriati</taxon>
        <taxon>Methanobacteriota</taxon>
        <taxon>Stenosarchaea group</taxon>
        <taxon>Halobacteria</taxon>
        <taxon>Halobacteriales</taxon>
        <taxon>Haloferacaceae</taxon>
        <taxon>Haloprofundus</taxon>
    </lineage>
</organism>
<feature type="region of interest" description="Disordered" evidence="1">
    <location>
        <begin position="142"/>
        <end position="172"/>
    </location>
</feature>
<keyword evidence="2" id="KW-0472">Membrane</keyword>
<name>A0A0W1R4G1_9EURY</name>
<dbReference type="EMBL" id="LOPU01000034">
    <property type="protein sequence ID" value="KTG08181.1"/>
    <property type="molecule type" value="Genomic_DNA"/>
</dbReference>
<dbReference type="InterPro" id="IPR058421">
    <property type="entry name" value="DUF8108_C"/>
</dbReference>
<protein>
    <recommendedName>
        <fullName evidence="3">DUF8108 domain-containing protein</fullName>
    </recommendedName>
</protein>
<reference evidence="4 5" key="1">
    <citation type="submission" date="2015-12" db="EMBL/GenBank/DDBJ databases">
        <title>Haloprofundus marisrubri gen. nov., sp. nov., an extremely halophilic archaeon isolated from the Discovery deep brine-seawater interface in the Red Sea.</title>
        <authorList>
            <person name="Zhang G."/>
            <person name="Stingl U."/>
            <person name="Rashid M."/>
        </authorList>
    </citation>
    <scope>NUCLEOTIDE SEQUENCE [LARGE SCALE GENOMIC DNA]</scope>
    <source>
        <strain evidence="4 5">SB9</strain>
    </source>
</reference>
<gene>
    <name evidence="4" type="ORF">AUR64_01000</name>
</gene>
<evidence type="ECO:0000256" key="1">
    <source>
        <dbReference type="SAM" id="MobiDB-lite"/>
    </source>
</evidence>
<feature type="transmembrane region" description="Helical" evidence="2">
    <location>
        <begin position="32"/>
        <end position="51"/>
    </location>
</feature>